<gene>
    <name evidence="8" type="ORF">NE237_009163</name>
</gene>
<dbReference type="Pfam" id="PF06886">
    <property type="entry name" value="TPX2"/>
    <property type="match status" value="1"/>
</dbReference>
<reference evidence="8" key="1">
    <citation type="journal article" date="2023" name="Plant J.">
        <title>The genome of the king protea, Protea cynaroides.</title>
        <authorList>
            <person name="Chang J."/>
            <person name="Duong T.A."/>
            <person name="Schoeman C."/>
            <person name="Ma X."/>
            <person name="Roodt D."/>
            <person name="Barker N."/>
            <person name="Li Z."/>
            <person name="Van de Peer Y."/>
            <person name="Mizrachi E."/>
        </authorList>
    </citation>
    <scope>NUCLEOTIDE SEQUENCE</scope>
    <source>
        <tissue evidence="8">Young leaves</tissue>
    </source>
</reference>
<feature type="compositionally biased region" description="Low complexity" evidence="6">
    <location>
        <begin position="329"/>
        <end position="338"/>
    </location>
</feature>
<dbReference type="PANTHER" id="PTHR31358:SF30">
    <property type="entry name" value="PROTEIN WVD2-LIKE 4"/>
    <property type="match status" value="1"/>
</dbReference>
<dbReference type="InterPro" id="IPR027329">
    <property type="entry name" value="TPX2_C"/>
</dbReference>
<feature type="compositionally biased region" description="Polar residues" evidence="6">
    <location>
        <begin position="198"/>
        <end position="209"/>
    </location>
</feature>
<keyword evidence="3" id="KW-0963">Cytoplasm</keyword>
<dbReference type="AlphaFoldDB" id="A0A9Q0KWW7"/>
<dbReference type="GO" id="GO:0008017">
    <property type="term" value="F:microtubule binding"/>
    <property type="evidence" value="ECO:0007669"/>
    <property type="project" value="InterPro"/>
</dbReference>
<feature type="compositionally biased region" description="Basic and acidic residues" evidence="6">
    <location>
        <begin position="562"/>
        <end position="580"/>
    </location>
</feature>
<evidence type="ECO:0000256" key="6">
    <source>
        <dbReference type="SAM" id="MobiDB-lite"/>
    </source>
</evidence>
<dbReference type="OrthoDB" id="1939285at2759"/>
<dbReference type="Proteomes" id="UP001141806">
    <property type="component" value="Unassembled WGS sequence"/>
</dbReference>
<evidence type="ECO:0000256" key="5">
    <source>
        <dbReference type="ARBA" id="ARBA00023212"/>
    </source>
</evidence>
<organism evidence="8 9">
    <name type="scientific">Protea cynaroides</name>
    <dbReference type="NCBI Taxonomy" id="273540"/>
    <lineage>
        <taxon>Eukaryota</taxon>
        <taxon>Viridiplantae</taxon>
        <taxon>Streptophyta</taxon>
        <taxon>Embryophyta</taxon>
        <taxon>Tracheophyta</taxon>
        <taxon>Spermatophyta</taxon>
        <taxon>Magnoliopsida</taxon>
        <taxon>Proteales</taxon>
        <taxon>Proteaceae</taxon>
        <taxon>Protea</taxon>
    </lineage>
</organism>
<sequence length="601" mass="66731">MIAAHALYQIPIRRLMERRKLELRTTFPKEFSCGSCREKFSELLEQNLQSSSSLDLGSSYGRRDSEKLSIRFWESHHFRIHGNRWSCQSFRRPFEAFSTSILVPQSVFSSKNCVFKSSPPAMESENGVVLEHGNSVMEKTAPGGSCALNVNKENQNADNGADVLQLNRISEDLFEVEVLDSSGAEAHATTVVAGCKGANSSKKTGSSPNDGLRNNKIRKDQANRKGSTTVSRTQRPSLSQSLSLPSRGVLAYGLTKSIDGKPVKAIAKHTQANGTETEIQGLTTSRQNLPMRRASTGVRLVDAKKSGTGPSARQTTLVSVSSIRRSLSGKSSLVSKSLNDSQSKYSQSHDYNSKLMTNALHVKDHEDAGSCSSTPREQRRINGSVFKSRLDERAEKRKEFFSKIEEKIHAKEVERTNVQAKTMESQEAEIKELRKSLTFKAAPMPSFYKEPPPKIELKKIRTTRAISPKLGRHKSSNSAAENSPEASASFWSPRPSLEHKKVTKGAQEYHIGDFFASKKPLVNSLSKLSRQKSMKSTEKPLMSKTETTDVGTVNQNEETQENQDKSLNFEELECDKNPMEKVETINLPDPKITSEEVDVKG</sequence>
<evidence type="ECO:0000259" key="7">
    <source>
        <dbReference type="Pfam" id="PF06886"/>
    </source>
</evidence>
<feature type="region of interest" description="Disordered" evidence="6">
    <location>
        <begin position="329"/>
        <end position="348"/>
    </location>
</feature>
<keyword evidence="5" id="KW-0206">Cytoskeleton</keyword>
<feature type="domain" description="TPX2 C-terminal" evidence="7">
    <location>
        <begin position="388"/>
        <end position="454"/>
    </location>
</feature>
<evidence type="ECO:0000313" key="8">
    <source>
        <dbReference type="EMBL" id="KAJ4978383.1"/>
    </source>
</evidence>
<dbReference type="PANTHER" id="PTHR31358">
    <property type="entry name" value="PROTEIN WVD2-LIKE 4"/>
    <property type="match status" value="1"/>
</dbReference>
<feature type="region of interest" description="Disordered" evidence="6">
    <location>
        <begin position="196"/>
        <end position="243"/>
    </location>
</feature>
<accession>A0A9Q0KWW7</accession>
<comment type="caution">
    <text evidence="8">The sequence shown here is derived from an EMBL/GenBank/DDBJ whole genome shotgun (WGS) entry which is preliminary data.</text>
</comment>
<feature type="region of interest" description="Disordered" evidence="6">
    <location>
        <begin position="527"/>
        <end position="580"/>
    </location>
</feature>
<evidence type="ECO:0000313" key="9">
    <source>
        <dbReference type="Proteomes" id="UP001141806"/>
    </source>
</evidence>
<dbReference type="EMBL" id="JAMYWD010000002">
    <property type="protein sequence ID" value="KAJ4978383.1"/>
    <property type="molecule type" value="Genomic_DNA"/>
</dbReference>
<protein>
    <recommendedName>
        <fullName evidence="7">TPX2 C-terminal domain-containing protein</fullName>
    </recommendedName>
</protein>
<evidence type="ECO:0000256" key="1">
    <source>
        <dbReference type="ARBA" id="ARBA00004245"/>
    </source>
</evidence>
<proteinExistence type="inferred from homology"/>
<keyword evidence="9" id="KW-1185">Reference proteome</keyword>
<dbReference type="GO" id="GO:0005874">
    <property type="term" value="C:microtubule"/>
    <property type="evidence" value="ECO:0007669"/>
    <property type="project" value="UniProtKB-KW"/>
</dbReference>
<feature type="region of interest" description="Disordered" evidence="6">
    <location>
        <begin position="464"/>
        <end position="492"/>
    </location>
</feature>
<evidence type="ECO:0000256" key="2">
    <source>
        <dbReference type="ARBA" id="ARBA00005885"/>
    </source>
</evidence>
<feature type="compositionally biased region" description="Low complexity" evidence="6">
    <location>
        <begin position="476"/>
        <end position="489"/>
    </location>
</feature>
<feature type="compositionally biased region" description="Polar residues" evidence="6">
    <location>
        <begin position="544"/>
        <end position="557"/>
    </location>
</feature>
<feature type="compositionally biased region" description="Polar residues" evidence="6">
    <location>
        <begin position="339"/>
        <end position="348"/>
    </location>
</feature>
<keyword evidence="4" id="KW-0493">Microtubule</keyword>
<evidence type="ECO:0000256" key="3">
    <source>
        <dbReference type="ARBA" id="ARBA00022490"/>
    </source>
</evidence>
<evidence type="ECO:0000256" key="4">
    <source>
        <dbReference type="ARBA" id="ARBA00022701"/>
    </source>
</evidence>
<comment type="similarity">
    <text evidence="2">Belongs to the TPX2 family.</text>
</comment>
<comment type="subcellular location">
    <subcellularLocation>
        <location evidence="1">Cytoplasm</location>
        <location evidence="1">Cytoskeleton</location>
    </subcellularLocation>
</comment>
<name>A0A9Q0KWW7_9MAGN</name>
<dbReference type="InterPro" id="IPR044833">
    <property type="entry name" value="WDL5/6"/>
</dbReference>
<feature type="compositionally biased region" description="Low complexity" evidence="6">
    <location>
        <begin position="231"/>
        <end position="243"/>
    </location>
</feature>